<dbReference type="EMBL" id="CAVMJV010000058">
    <property type="protein sequence ID" value="CAK5085792.1"/>
    <property type="molecule type" value="Genomic_DNA"/>
</dbReference>
<evidence type="ECO:0000313" key="1">
    <source>
        <dbReference type="EMBL" id="CAK5085792.1"/>
    </source>
</evidence>
<gene>
    <name evidence="1" type="ORF">MENTE1834_LOCUS33257</name>
</gene>
<proteinExistence type="predicted"/>
<accession>A0ACB1A551</accession>
<name>A0ACB1A551_MELEN</name>
<organism evidence="1 2">
    <name type="scientific">Meloidogyne enterolobii</name>
    <name type="common">Root-knot nematode worm</name>
    <name type="synonym">Meloidogyne mayaguensis</name>
    <dbReference type="NCBI Taxonomy" id="390850"/>
    <lineage>
        <taxon>Eukaryota</taxon>
        <taxon>Metazoa</taxon>
        <taxon>Ecdysozoa</taxon>
        <taxon>Nematoda</taxon>
        <taxon>Chromadorea</taxon>
        <taxon>Rhabditida</taxon>
        <taxon>Tylenchina</taxon>
        <taxon>Tylenchomorpha</taxon>
        <taxon>Tylenchoidea</taxon>
        <taxon>Meloidogynidae</taxon>
        <taxon>Meloidogyninae</taxon>
        <taxon>Meloidogyne</taxon>
    </lineage>
</organism>
<reference evidence="1" key="1">
    <citation type="submission" date="2023-11" db="EMBL/GenBank/DDBJ databases">
        <authorList>
            <person name="Poullet M."/>
        </authorList>
    </citation>
    <scope>NUCLEOTIDE SEQUENCE</scope>
    <source>
        <strain evidence="1">E1834</strain>
    </source>
</reference>
<sequence>MDMILLISAMFGPRIYRLVDQHRLYVPNLLESTGNKMFSVGKCVKGLTILMSPLLVPYILFTWPTSSYSSTAKFVVFFYLTAFMLRTCGRISNKEYCNFIKTLDRARNNPNSESKKRLKRYDYEIFAAPIDFSAATVPNSKWFAPSPIIKNDLIEPFNTIRSWTSWIIANTFGRRILYPGSLTILHILAQDQLLEGRSKLLERGGQRNILLTEDKNKIDTLFIDNRSEEEDNENGKILVICCEGNAGFYEMGIMMTPLSLKYSVLGWNMPGFAESTGIPKPKAVLLAMQAVMKFAINDLEFEPEQIVLFGWSIGGFPATWAAANHPNIRGLILDASFDDLASLAISKMPSVLSSFVRYTVRKYLNLPISLQLNQYEGPVLIIRRWDDEIIVTEDENEETRRSSNRANWILIKLLKNRYPGLLNDEEHENIVYEWFLFLLNFLEIFVIFYRLAREPQQRLLDFPPEDSLDPQNIPNEEEMEALELEDRQRLIHQLCTKYFVDFMDATHSVPLDPHHFNIPNKVGD</sequence>
<protein>
    <submittedName>
        <fullName evidence="1">Uncharacterized protein</fullName>
    </submittedName>
</protein>
<comment type="caution">
    <text evidence="1">The sequence shown here is derived from an EMBL/GenBank/DDBJ whole genome shotgun (WGS) entry which is preliminary data.</text>
</comment>
<keyword evidence="2" id="KW-1185">Reference proteome</keyword>
<evidence type="ECO:0000313" key="2">
    <source>
        <dbReference type="Proteomes" id="UP001497535"/>
    </source>
</evidence>
<dbReference type="Proteomes" id="UP001497535">
    <property type="component" value="Unassembled WGS sequence"/>
</dbReference>